<dbReference type="InterPro" id="IPR000905">
    <property type="entry name" value="Gcp-like_dom"/>
</dbReference>
<sequence length="225" mass="24590">MALILNIDTATERAGVCLSMNGKVLHELQHEDQKNHAGFVQPAVSDLMLKSGYKLADLDAIAVTAGPGSYTGLRVGLATAKGLCFTLSKPLLMVNTLEVMAQAVLRAEAPASDRLLCPMIDARRMEVFTGMYTTQLQVVQSPSAVILTDESFKEILDKQVVMFTGNGSTKFKEIITHDNALFSNVQHEAGDLGVLAELAFRNNQVADLAYSEPYYLKEFFNPTMK</sequence>
<accession>A0A4Q1D6Y6</accession>
<keyword evidence="2" id="KW-0808">Transferase</keyword>
<dbReference type="SUPFAM" id="SSF53067">
    <property type="entry name" value="Actin-like ATPase domain"/>
    <property type="match status" value="2"/>
</dbReference>
<gene>
    <name evidence="2" type="primary">tsaB</name>
    <name evidence="2" type="ORF">ESB13_15185</name>
</gene>
<dbReference type="NCBIfam" id="TIGR03725">
    <property type="entry name" value="T6A_YeaZ"/>
    <property type="match status" value="1"/>
</dbReference>
<dbReference type="PANTHER" id="PTHR11735:SF11">
    <property type="entry name" value="TRNA THREONYLCARBAMOYLADENOSINE BIOSYNTHESIS PROTEIN TSAB"/>
    <property type="match status" value="1"/>
</dbReference>
<dbReference type="EMBL" id="SDHZ01000002">
    <property type="protein sequence ID" value="RXK83437.1"/>
    <property type="molecule type" value="Genomic_DNA"/>
</dbReference>
<dbReference type="InterPro" id="IPR043129">
    <property type="entry name" value="ATPase_NBD"/>
</dbReference>
<dbReference type="Gene3D" id="3.30.420.40">
    <property type="match status" value="2"/>
</dbReference>
<dbReference type="CDD" id="cd24032">
    <property type="entry name" value="ASKHA_NBD_TsaB"/>
    <property type="match status" value="1"/>
</dbReference>
<dbReference type="GO" id="GO:0005829">
    <property type="term" value="C:cytosol"/>
    <property type="evidence" value="ECO:0007669"/>
    <property type="project" value="TreeGrafter"/>
</dbReference>
<proteinExistence type="predicted"/>
<dbReference type="RefSeq" id="WP_129004490.1">
    <property type="nucleotide sequence ID" value="NZ_SDHZ01000002.1"/>
</dbReference>
<organism evidence="2 3">
    <name type="scientific">Filimonas effusa</name>
    <dbReference type="NCBI Taxonomy" id="2508721"/>
    <lineage>
        <taxon>Bacteria</taxon>
        <taxon>Pseudomonadati</taxon>
        <taxon>Bacteroidota</taxon>
        <taxon>Chitinophagia</taxon>
        <taxon>Chitinophagales</taxon>
        <taxon>Chitinophagaceae</taxon>
        <taxon>Filimonas</taxon>
    </lineage>
</organism>
<name>A0A4Q1D6Y6_9BACT</name>
<evidence type="ECO:0000313" key="3">
    <source>
        <dbReference type="Proteomes" id="UP000290545"/>
    </source>
</evidence>
<reference evidence="2 3" key="1">
    <citation type="submission" date="2019-01" db="EMBL/GenBank/DDBJ databases">
        <title>Filimonas sp. strain TTM-71.</title>
        <authorList>
            <person name="Chen W.-M."/>
        </authorList>
    </citation>
    <scope>NUCLEOTIDE SEQUENCE [LARGE SCALE GENOMIC DNA]</scope>
    <source>
        <strain evidence="2 3">TTM-71</strain>
    </source>
</reference>
<dbReference type="GO" id="GO:0016740">
    <property type="term" value="F:transferase activity"/>
    <property type="evidence" value="ECO:0007669"/>
    <property type="project" value="UniProtKB-KW"/>
</dbReference>
<dbReference type="Pfam" id="PF00814">
    <property type="entry name" value="TsaD"/>
    <property type="match status" value="1"/>
</dbReference>
<dbReference type="AlphaFoldDB" id="A0A4Q1D6Y6"/>
<dbReference type="Proteomes" id="UP000290545">
    <property type="component" value="Unassembled WGS sequence"/>
</dbReference>
<evidence type="ECO:0000313" key="2">
    <source>
        <dbReference type="EMBL" id="RXK83437.1"/>
    </source>
</evidence>
<protein>
    <submittedName>
        <fullName evidence="2">tRNA (Adenosine(37)-N6)-threonylcarbamoyltransferase complex dimerization subunit type 1 TsaB</fullName>
    </submittedName>
</protein>
<feature type="domain" description="Gcp-like" evidence="1">
    <location>
        <begin position="33"/>
        <end position="140"/>
    </location>
</feature>
<dbReference type="GO" id="GO:0002949">
    <property type="term" value="P:tRNA threonylcarbamoyladenosine modification"/>
    <property type="evidence" value="ECO:0007669"/>
    <property type="project" value="InterPro"/>
</dbReference>
<evidence type="ECO:0000259" key="1">
    <source>
        <dbReference type="Pfam" id="PF00814"/>
    </source>
</evidence>
<dbReference type="PANTHER" id="PTHR11735">
    <property type="entry name" value="TRNA N6-ADENOSINE THREONYLCARBAMOYLTRANSFERASE"/>
    <property type="match status" value="1"/>
</dbReference>
<comment type="caution">
    <text evidence="2">The sequence shown here is derived from an EMBL/GenBank/DDBJ whole genome shotgun (WGS) entry which is preliminary data.</text>
</comment>
<dbReference type="OrthoDB" id="9784166at2"/>
<keyword evidence="3" id="KW-1185">Reference proteome</keyword>
<dbReference type="InterPro" id="IPR022496">
    <property type="entry name" value="T6A_TsaB"/>
</dbReference>